<name>A0ABQ2FJT2_9DEIO</name>
<organism evidence="2 3">
    <name type="scientific">Deinococcus radiotolerans</name>
    <dbReference type="NCBI Taxonomy" id="1309407"/>
    <lineage>
        <taxon>Bacteria</taxon>
        <taxon>Thermotogati</taxon>
        <taxon>Deinococcota</taxon>
        <taxon>Deinococci</taxon>
        <taxon>Deinococcales</taxon>
        <taxon>Deinococcaceae</taxon>
        <taxon>Deinococcus</taxon>
    </lineage>
</organism>
<reference evidence="3" key="1">
    <citation type="journal article" date="2019" name="Int. J. Syst. Evol. Microbiol.">
        <title>The Global Catalogue of Microorganisms (GCM) 10K type strain sequencing project: providing services to taxonomists for standard genome sequencing and annotation.</title>
        <authorList>
            <consortium name="The Broad Institute Genomics Platform"/>
            <consortium name="The Broad Institute Genome Sequencing Center for Infectious Disease"/>
            <person name="Wu L."/>
            <person name="Ma J."/>
        </authorList>
    </citation>
    <scope>NUCLEOTIDE SEQUENCE [LARGE SCALE GENOMIC DNA]</scope>
    <source>
        <strain evidence="3">JCM 19173</strain>
    </source>
</reference>
<sequence length="67" mass="6592">MVTMSGLFTVAMVMVTALAWLSRVVRASRASRFTGGSSGGTGPGQGRGGQQRSGVGDSGATSGDGLT</sequence>
<feature type="compositionally biased region" description="Gly residues" evidence="1">
    <location>
        <begin position="36"/>
        <end position="51"/>
    </location>
</feature>
<dbReference type="EMBL" id="BMPE01000006">
    <property type="protein sequence ID" value="GGL04907.1"/>
    <property type="molecule type" value="Genomic_DNA"/>
</dbReference>
<dbReference type="Proteomes" id="UP000604341">
    <property type="component" value="Unassembled WGS sequence"/>
</dbReference>
<keyword evidence="3" id="KW-1185">Reference proteome</keyword>
<evidence type="ECO:0000313" key="3">
    <source>
        <dbReference type="Proteomes" id="UP000604341"/>
    </source>
</evidence>
<evidence type="ECO:0000256" key="1">
    <source>
        <dbReference type="SAM" id="MobiDB-lite"/>
    </source>
</evidence>
<proteinExistence type="predicted"/>
<accession>A0ABQ2FJT2</accession>
<evidence type="ECO:0000313" key="2">
    <source>
        <dbReference type="EMBL" id="GGL04907.1"/>
    </source>
</evidence>
<gene>
    <name evidence="2" type="ORF">GCM10010844_24550</name>
</gene>
<comment type="caution">
    <text evidence="2">The sequence shown here is derived from an EMBL/GenBank/DDBJ whole genome shotgun (WGS) entry which is preliminary data.</text>
</comment>
<evidence type="ECO:0008006" key="4">
    <source>
        <dbReference type="Google" id="ProtNLM"/>
    </source>
</evidence>
<protein>
    <recommendedName>
        <fullName evidence="4">Secreted protein</fullName>
    </recommendedName>
</protein>
<feature type="region of interest" description="Disordered" evidence="1">
    <location>
        <begin position="31"/>
        <end position="67"/>
    </location>
</feature>